<reference evidence="3 4" key="1">
    <citation type="submission" date="2016-11" db="UniProtKB">
        <authorList>
            <consortium name="WormBaseParasite"/>
        </authorList>
    </citation>
    <scope>IDENTIFICATION</scope>
</reference>
<proteinExistence type="predicted"/>
<sequence>MRRSGAPSQSAYQSWHQAKRPCLAQQQQQQQPKQPASSVCLRESSNSQEQQPGSGDAKPAAEGRQFACVWEGDGLLRVLGARTAILLDAATGAVLGRGCDLKPAELAELDEGSRLSLGGRLVEICGPAGPIEAPPQPSA</sequence>
<dbReference type="AlphaFoldDB" id="A0A1I8G6X1"/>
<evidence type="ECO:0000313" key="2">
    <source>
        <dbReference type="Proteomes" id="UP000095280"/>
    </source>
</evidence>
<name>A0A1I8G6X1_9PLAT</name>
<organism evidence="2 4">
    <name type="scientific">Macrostomum lignano</name>
    <dbReference type="NCBI Taxonomy" id="282301"/>
    <lineage>
        <taxon>Eukaryota</taxon>
        <taxon>Metazoa</taxon>
        <taxon>Spiralia</taxon>
        <taxon>Lophotrochozoa</taxon>
        <taxon>Platyhelminthes</taxon>
        <taxon>Rhabditophora</taxon>
        <taxon>Macrostomorpha</taxon>
        <taxon>Macrostomida</taxon>
        <taxon>Macrostomidae</taxon>
        <taxon>Macrostomum</taxon>
    </lineage>
</organism>
<feature type="region of interest" description="Disordered" evidence="1">
    <location>
        <begin position="1"/>
        <end position="62"/>
    </location>
</feature>
<feature type="compositionally biased region" description="Polar residues" evidence="1">
    <location>
        <begin position="32"/>
        <end position="53"/>
    </location>
</feature>
<evidence type="ECO:0000313" key="4">
    <source>
        <dbReference type="WBParaSite" id="maker-uti_cns_0000924-snap-gene-0.5-mRNA-1"/>
    </source>
</evidence>
<dbReference type="Proteomes" id="UP000095280">
    <property type="component" value="Unplaced"/>
</dbReference>
<evidence type="ECO:0000256" key="1">
    <source>
        <dbReference type="SAM" id="MobiDB-lite"/>
    </source>
</evidence>
<evidence type="ECO:0000313" key="3">
    <source>
        <dbReference type="WBParaSite" id="maker-uti_cns_0000599-snap-gene-0.9-mRNA-1"/>
    </source>
</evidence>
<dbReference type="WBParaSite" id="maker-uti_cns_0000599-snap-gene-0.9-mRNA-1">
    <property type="protein sequence ID" value="maker-uti_cns_0000599-snap-gene-0.9-mRNA-1"/>
    <property type="gene ID" value="maker-uti_cns_0000599-snap-gene-0.9"/>
</dbReference>
<dbReference type="WBParaSite" id="maker-uti_cns_0000924-snap-gene-0.5-mRNA-1">
    <property type="protein sequence ID" value="maker-uti_cns_0000924-snap-gene-0.5-mRNA-1"/>
    <property type="gene ID" value="maker-uti_cns_0000924-snap-gene-0.5"/>
</dbReference>
<protein>
    <submittedName>
        <fullName evidence="3 4">TFIIIC_sub6 domain-containing protein</fullName>
    </submittedName>
</protein>
<keyword evidence="2" id="KW-1185">Reference proteome</keyword>
<accession>A0A1I8G6X1</accession>
<feature type="compositionally biased region" description="Polar residues" evidence="1">
    <location>
        <begin position="1"/>
        <end position="16"/>
    </location>
</feature>